<dbReference type="AlphaFoldDB" id="H1VJQ3"/>
<reference evidence="2" key="1">
    <citation type="journal article" date="2012" name="Nat. Genet.">
        <title>Lifestyle transitions in plant pathogenic Colletotrichum fungi deciphered by genome and transcriptome analyses.</title>
        <authorList>
            <person name="O'Connell R.J."/>
            <person name="Thon M.R."/>
            <person name="Hacquard S."/>
            <person name="Amyotte S.G."/>
            <person name="Kleemann J."/>
            <person name="Torres M.F."/>
            <person name="Damm U."/>
            <person name="Buiate E.A."/>
            <person name="Epstein L."/>
            <person name="Alkan N."/>
            <person name="Altmueller J."/>
            <person name="Alvarado-Balderrama L."/>
            <person name="Bauser C.A."/>
            <person name="Becker C."/>
            <person name="Birren B.W."/>
            <person name="Chen Z."/>
            <person name="Choi J."/>
            <person name="Crouch J.A."/>
            <person name="Duvick J.P."/>
            <person name="Farman M.A."/>
            <person name="Gan P."/>
            <person name="Heiman D."/>
            <person name="Henrissat B."/>
            <person name="Howard R.J."/>
            <person name="Kabbage M."/>
            <person name="Koch C."/>
            <person name="Kracher B."/>
            <person name="Kubo Y."/>
            <person name="Law A.D."/>
            <person name="Lebrun M.-H."/>
            <person name="Lee Y.-H."/>
            <person name="Miyara I."/>
            <person name="Moore N."/>
            <person name="Neumann U."/>
            <person name="Nordstroem K."/>
            <person name="Panaccione D.G."/>
            <person name="Panstruga R."/>
            <person name="Place M."/>
            <person name="Proctor R.H."/>
            <person name="Prusky D."/>
            <person name="Rech G."/>
            <person name="Reinhardt R."/>
            <person name="Rollins J.A."/>
            <person name="Rounsley S."/>
            <person name="Schardl C.L."/>
            <person name="Schwartz D.C."/>
            <person name="Shenoy N."/>
            <person name="Shirasu K."/>
            <person name="Sikhakolli U.R."/>
            <person name="Stueber K."/>
            <person name="Sukno S.A."/>
            <person name="Sweigard J.A."/>
            <person name="Takano Y."/>
            <person name="Takahara H."/>
            <person name="Trail F."/>
            <person name="van der Does H.C."/>
            <person name="Voll L.M."/>
            <person name="Will I."/>
            <person name="Young S."/>
            <person name="Zeng Q."/>
            <person name="Zhang J."/>
            <person name="Zhou S."/>
            <person name="Dickman M.B."/>
            <person name="Schulze-Lefert P."/>
            <person name="Ver Loren van Themaat E."/>
            <person name="Ma L.-J."/>
            <person name="Vaillancourt L.J."/>
        </authorList>
    </citation>
    <scope>NUCLEOTIDE SEQUENCE [LARGE SCALE GENOMIC DNA]</scope>
    <source>
        <strain evidence="2">IMI 349063</strain>
    </source>
</reference>
<dbReference type="HOGENOM" id="CLU_2333512_0_0_1"/>
<proteinExistence type="predicted"/>
<gene>
    <name evidence="1" type="ORF">CH063_11026</name>
</gene>
<dbReference type="EMBL" id="CACQ02004095">
    <property type="protein sequence ID" value="CCF40456.1"/>
    <property type="molecule type" value="Genomic_DNA"/>
</dbReference>
<protein>
    <submittedName>
        <fullName evidence="1">Uncharacterized protein</fullName>
    </submittedName>
</protein>
<sequence>MPSRATDELTELVATLSSASADLNEFLSKRGLPKHSTEDPMPSIDPIHENLPYFQAKSSIIDAAERIVTTTYAAVAEAVGKPEVTPALVERILQEAKE</sequence>
<accession>H1VJQ3</accession>
<organism evidence="1 2">
    <name type="scientific">Colletotrichum higginsianum (strain IMI 349063)</name>
    <name type="common">Crucifer anthracnose fungus</name>
    <dbReference type="NCBI Taxonomy" id="759273"/>
    <lineage>
        <taxon>Eukaryota</taxon>
        <taxon>Fungi</taxon>
        <taxon>Dikarya</taxon>
        <taxon>Ascomycota</taxon>
        <taxon>Pezizomycotina</taxon>
        <taxon>Sordariomycetes</taxon>
        <taxon>Hypocreomycetidae</taxon>
        <taxon>Glomerellales</taxon>
        <taxon>Glomerellaceae</taxon>
        <taxon>Colletotrichum</taxon>
        <taxon>Colletotrichum destructivum species complex</taxon>
    </lineage>
</organism>
<evidence type="ECO:0000313" key="1">
    <source>
        <dbReference type="EMBL" id="CCF40456.1"/>
    </source>
</evidence>
<dbReference type="VEuPathDB" id="FungiDB:CH63R_06247"/>
<evidence type="ECO:0000313" key="2">
    <source>
        <dbReference type="Proteomes" id="UP000007174"/>
    </source>
</evidence>
<dbReference type="Proteomes" id="UP000007174">
    <property type="component" value="Unassembled WGS sequence"/>
</dbReference>
<name>H1VJQ3_COLHI</name>